<comment type="caution">
    <text evidence="2">The sequence shown here is derived from an EMBL/GenBank/DDBJ whole genome shotgun (WGS) entry which is preliminary data.</text>
</comment>
<proteinExistence type="predicted"/>
<reference evidence="2 3" key="1">
    <citation type="submission" date="2018-01" db="EMBL/GenBank/DDBJ databases">
        <title>Draft genome sequence of Jishengella endophytica.</title>
        <authorList>
            <person name="Sahin N."/>
            <person name="Ay H."/>
            <person name="Saygin H."/>
        </authorList>
    </citation>
    <scope>NUCLEOTIDE SEQUENCE [LARGE SCALE GENOMIC DNA]</scope>
    <source>
        <strain evidence="2 3">DSM 45430</strain>
    </source>
</reference>
<dbReference type="Pfam" id="PF13338">
    <property type="entry name" value="AbiEi_4"/>
    <property type="match status" value="1"/>
</dbReference>
<dbReference type="Proteomes" id="UP000248627">
    <property type="component" value="Unassembled WGS sequence"/>
</dbReference>
<keyword evidence="3" id="KW-1185">Reference proteome</keyword>
<evidence type="ECO:0000313" key="3">
    <source>
        <dbReference type="Proteomes" id="UP000248627"/>
    </source>
</evidence>
<gene>
    <name evidence="2" type="ORF">C1I93_22035</name>
</gene>
<accession>A0A2W2CSP1</accession>
<sequence length="86" mass="9746">MRMTRSLLEELVDVAVDQHGYVRTRDATARGIDGANLREMAARGRLEKVGRGLYRVPFLPRDEHDEYAEAVLWAEGRGIIPHRSDG</sequence>
<dbReference type="AlphaFoldDB" id="A0A2W2CSP1"/>
<dbReference type="OrthoDB" id="3192636at2"/>
<dbReference type="EMBL" id="POTX01000179">
    <property type="protein sequence ID" value="PZF91047.1"/>
    <property type="molecule type" value="Genomic_DNA"/>
</dbReference>
<feature type="domain" description="AbiEi antitoxin N-terminal" evidence="1">
    <location>
        <begin position="9"/>
        <end position="57"/>
    </location>
</feature>
<name>A0A2W2CSP1_9ACTN</name>
<evidence type="ECO:0000313" key="2">
    <source>
        <dbReference type="EMBL" id="PZF91047.1"/>
    </source>
</evidence>
<dbReference type="InterPro" id="IPR025159">
    <property type="entry name" value="AbiEi_N"/>
</dbReference>
<evidence type="ECO:0000259" key="1">
    <source>
        <dbReference type="Pfam" id="PF13338"/>
    </source>
</evidence>
<protein>
    <recommendedName>
        <fullName evidence="1">AbiEi antitoxin N-terminal domain-containing protein</fullName>
    </recommendedName>
</protein>
<organism evidence="2 3">
    <name type="scientific">Micromonospora endophytica</name>
    <dbReference type="NCBI Taxonomy" id="515350"/>
    <lineage>
        <taxon>Bacteria</taxon>
        <taxon>Bacillati</taxon>
        <taxon>Actinomycetota</taxon>
        <taxon>Actinomycetes</taxon>
        <taxon>Micromonosporales</taxon>
        <taxon>Micromonosporaceae</taxon>
        <taxon>Micromonospora</taxon>
    </lineage>
</organism>